<reference evidence="5 6" key="1">
    <citation type="journal article" date="2018" name="Nat. Biotechnol.">
        <title>A standardized bacterial taxonomy based on genome phylogeny substantially revises the tree of life.</title>
        <authorList>
            <person name="Parks D.H."/>
            <person name="Chuvochina M."/>
            <person name="Waite D.W."/>
            <person name="Rinke C."/>
            <person name="Skarshewski A."/>
            <person name="Chaumeil P.A."/>
            <person name="Hugenholtz P."/>
        </authorList>
    </citation>
    <scope>NUCLEOTIDE SEQUENCE [LARGE SCALE GENOMIC DNA]</scope>
    <source>
        <strain evidence="5">UBA11482</strain>
    </source>
</reference>
<dbReference type="SUPFAM" id="SSF47729">
    <property type="entry name" value="IHF-like DNA-binding proteins"/>
    <property type="match status" value="1"/>
</dbReference>
<keyword evidence="2" id="KW-0226">DNA condensation</keyword>
<dbReference type="SMART" id="SM00411">
    <property type="entry name" value="BHL"/>
    <property type="match status" value="1"/>
</dbReference>
<evidence type="ECO:0000313" key="5">
    <source>
        <dbReference type="EMBL" id="HBJ07631.1"/>
    </source>
</evidence>
<proteinExistence type="inferred from homology"/>
<dbReference type="EMBL" id="DNWC01000022">
    <property type="protein sequence ID" value="HBJ07631.1"/>
    <property type="molecule type" value="Genomic_DNA"/>
</dbReference>
<dbReference type="Proteomes" id="UP000262954">
    <property type="component" value="Unassembled WGS sequence"/>
</dbReference>
<dbReference type="InterPro" id="IPR010992">
    <property type="entry name" value="IHF-like_DNA-bd_dom_sf"/>
</dbReference>
<dbReference type="RefSeq" id="WP_009316782.1">
    <property type="nucleotide sequence ID" value="NZ_AP028032.1"/>
</dbReference>
<dbReference type="Gene3D" id="4.10.520.10">
    <property type="entry name" value="IHF-like DNA-binding proteins"/>
    <property type="match status" value="1"/>
</dbReference>
<dbReference type="AlphaFoldDB" id="A0A354LZE2"/>
<comment type="caution">
    <text evidence="5">The sequence shown here is derived from an EMBL/GenBank/DDBJ whole genome shotgun (WGS) entry which is preliminary data.</text>
</comment>
<gene>
    <name evidence="5" type="ORF">DDY73_01370</name>
</gene>
<dbReference type="GO" id="GO:0030527">
    <property type="term" value="F:structural constituent of chromatin"/>
    <property type="evidence" value="ECO:0007669"/>
    <property type="project" value="InterPro"/>
</dbReference>
<evidence type="ECO:0000256" key="3">
    <source>
        <dbReference type="ARBA" id="ARBA00023125"/>
    </source>
</evidence>
<dbReference type="Pfam" id="PF00216">
    <property type="entry name" value="Bac_DNA_binding"/>
    <property type="match status" value="1"/>
</dbReference>
<organism evidence="5 6">
    <name type="scientific">Coprobacter fastidiosus</name>
    <dbReference type="NCBI Taxonomy" id="1099853"/>
    <lineage>
        <taxon>Bacteria</taxon>
        <taxon>Pseudomonadati</taxon>
        <taxon>Bacteroidota</taxon>
        <taxon>Bacteroidia</taxon>
        <taxon>Bacteroidales</taxon>
        <taxon>Barnesiellaceae</taxon>
        <taxon>Coprobacter</taxon>
    </lineage>
</organism>
<evidence type="ECO:0000256" key="1">
    <source>
        <dbReference type="ARBA" id="ARBA00010529"/>
    </source>
</evidence>
<dbReference type="PANTHER" id="PTHR33175:SF3">
    <property type="entry name" value="DNA-BINDING PROTEIN HU-BETA"/>
    <property type="match status" value="1"/>
</dbReference>
<dbReference type="GO" id="GO:0030261">
    <property type="term" value="P:chromosome condensation"/>
    <property type="evidence" value="ECO:0007669"/>
    <property type="project" value="UniProtKB-KW"/>
</dbReference>
<evidence type="ECO:0000313" key="6">
    <source>
        <dbReference type="Proteomes" id="UP000262954"/>
    </source>
</evidence>
<protein>
    <submittedName>
        <fullName evidence="5">HU family DNA-binding protein</fullName>
    </submittedName>
</protein>
<dbReference type="PANTHER" id="PTHR33175">
    <property type="entry name" value="DNA-BINDING PROTEIN HU"/>
    <property type="match status" value="1"/>
</dbReference>
<keyword evidence="3 5" id="KW-0238">DNA-binding</keyword>
<evidence type="ECO:0000256" key="4">
    <source>
        <dbReference type="RuleBase" id="RU003939"/>
    </source>
</evidence>
<dbReference type="GO" id="GO:0003677">
    <property type="term" value="F:DNA binding"/>
    <property type="evidence" value="ECO:0007669"/>
    <property type="project" value="UniProtKB-KW"/>
</dbReference>
<sequence>MEHKQFIEELQSRLGKDKKEIDNLFSDMLQILKDRCGQMDTLSIQGFGTFEPRKKMERVSVNPATGKRMLIPPKIVLGFKPGTVIKNRLKDISGDEQ</sequence>
<dbReference type="GeneID" id="92927373"/>
<comment type="similarity">
    <text evidence="1 4">Belongs to the bacterial histone-like protein family.</text>
</comment>
<accession>A0A354LZE2</accession>
<dbReference type="InterPro" id="IPR000119">
    <property type="entry name" value="Hist_DNA-bd"/>
</dbReference>
<dbReference type="CDD" id="cd13832">
    <property type="entry name" value="IHF"/>
    <property type="match status" value="1"/>
</dbReference>
<dbReference type="GO" id="GO:0005829">
    <property type="term" value="C:cytosol"/>
    <property type="evidence" value="ECO:0007669"/>
    <property type="project" value="TreeGrafter"/>
</dbReference>
<dbReference type="PRINTS" id="PR01727">
    <property type="entry name" value="DNABINDINGHU"/>
</dbReference>
<name>A0A354LZE2_9BACT</name>
<evidence type="ECO:0000256" key="2">
    <source>
        <dbReference type="ARBA" id="ARBA00023067"/>
    </source>
</evidence>